<dbReference type="Proteomes" id="UP000708208">
    <property type="component" value="Unassembled WGS sequence"/>
</dbReference>
<evidence type="ECO:0000256" key="2">
    <source>
        <dbReference type="ARBA" id="ARBA00007409"/>
    </source>
</evidence>
<evidence type="ECO:0000256" key="14">
    <source>
        <dbReference type="ARBA" id="ARBA00023930"/>
    </source>
</evidence>
<name>A0A8J2PXA0_9HEXA</name>
<evidence type="ECO:0000256" key="16">
    <source>
        <dbReference type="ARBA" id="ARBA00031041"/>
    </source>
</evidence>
<dbReference type="InterPro" id="IPR004045">
    <property type="entry name" value="Glutathione_S-Trfase_N"/>
</dbReference>
<comment type="catalytic activity">
    <reaction evidence="15">
        <text>prostaglandin H2 = prostaglandin E2</text>
        <dbReference type="Rhea" id="RHEA:12893"/>
        <dbReference type="ChEBI" id="CHEBI:57405"/>
        <dbReference type="ChEBI" id="CHEBI:606564"/>
        <dbReference type="EC" id="5.3.99.3"/>
    </reaction>
    <physiologicalReaction direction="left-to-right" evidence="15">
        <dbReference type="Rhea" id="RHEA:12894"/>
    </physiologicalReaction>
</comment>
<comment type="caution">
    <text evidence="20">The sequence shown here is derived from an EMBL/GenBank/DDBJ whole genome shotgun (WGS) entry which is preliminary data.</text>
</comment>
<keyword evidence="10 18" id="KW-1133">Transmembrane helix</keyword>
<dbReference type="SFLD" id="SFLDS00019">
    <property type="entry name" value="Glutathione_Transferase_(cytos"/>
    <property type="match status" value="1"/>
</dbReference>
<dbReference type="PANTHER" id="PTHR12782:SF5">
    <property type="entry name" value="PROSTAGLANDIN E SYNTHASE 2"/>
    <property type="match status" value="1"/>
</dbReference>
<dbReference type="InterPro" id="IPR011767">
    <property type="entry name" value="GLR_AS"/>
</dbReference>
<evidence type="ECO:0000256" key="3">
    <source>
        <dbReference type="ARBA" id="ARBA00012203"/>
    </source>
</evidence>
<keyword evidence="6" id="KW-0444">Lipid biosynthesis</keyword>
<keyword evidence="13" id="KW-0413">Isomerase</keyword>
<dbReference type="OrthoDB" id="423541at2759"/>
<comment type="similarity">
    <text evidence="2">Belongs to the GST superfamily.</text>
</comment>
<feature type="domain" description="GST N-terminal" evidence="19">
    <location>
        <begin position="116"/>
        <end position="188"/>
    </location>
</feature>
<dbReference type="Pfam" id="PF13417">
    <property type="entry name" value="GST_N_3"/>
    <property type="match status" value="1"/>
</dbReference>
<keyword evidence="8 18" id="KW-0812">Transmembrane</keyword>
<protein>
    <recommendedName>
        <fullName evidence="4">Prostaglandin E synthase 2</fullName>
        <ecNumber evidence="3">5.3.99.3</ecNumber>
    </recommendedName>
    <alternativeName>
        <fullName evidence="16">Microsomal prostaglandin E synthase 2</fullName>
    </alternativeName>
</protein>
<gene>
    <name evidence="20" type="ORF">AFUS01_LOCUS46002</name>
</gene>
<evidence type="ECO:0000256" key="15">
    <source>
        <dbReference type="ARBA" id="ARBA00023931"/>
    </source>
</evidence>
<keyword evidence="5" id="KW-0644">Prostaglandin metabolism</keyword>
<dbReference type="PROSITE" id="PS00195">
    <property type="entry name" value="GLUTAREDOXIN_1"/>
    <property type="match status" value="1"/>
</dbReference>
<sequence>MRNLIERFIRPGLVISPGKMRARIFTTVATILARSAHSASAKPIRNTRLRLGTVAFVAGAGGGGLFAYEEYRKRRAPKTVLNSDDPDSFLLKAPPSFEPSRSVTFPMDMTGLKLTLYQYQTCPFCCKVRAMLDYFGISYGIVEVNPVLRTQLKWSEKYRKVPILIVETPEGEVLQLNDSSMIISALFSYVQNQNKTKTPGDHEMLRLVKCYPTVKFQDEDGKTQTEIMNKYFVMEDMEQDSKESKEAVLSERKWRKWADSVYVHTLSPNIYRTLPEAIASFRNFDRVGEWEKNFAAWERTLVIYTGAVAMWMIGKRLQKRHHLKEDVRQSLYEESEYWLRSIHQKGKGDFMGGSKPNLSDLAVYGILNSIEGCEAFDDLAKNSKIISQWYRKVQQHLKNAPNKVEIVV</sequence>
<evidence type="ECO:0000256" key="9">
    <source>
        <dbReference type="ARBA" id="ARBA00022832"/>
    </source>
</evidence>
<keyword evidence="21" id="KW-1185">Reference proteome</keyword>
<keyword evidence="11 18" id="KW-0472">Membrane</keyword>
<dbReference type="InterPro" id="IPR040079">
    <property type="entry name" value="Glutathione_S-Trfase"/>
</dbReference>
<dbReference type="EMBL" id="CAJVCH010571165">
    <property type="protein sequence ID" value="CAG7836804.1"/>
    <property type="molecule type" value="Genomic_DNA"/>
</dbReference>
<evidence type="ECO:0000256" key="10">
    <source>
        <dbReference type="ARBA" id="ARBA00022989"/>
    </source>
</evidence>
<evidence type="ECO:0000256" key="7">
    <source>
        <dbReference type="ARBA" id="ARBA00022585"/>
    </source>
</evidence>
<evidence type="ECO:0000256" key="6">
    <source>
        <dbReference type="ARBA" id="ARBA00022516"/>
    </source>
</evidence>
<comment type="subcellular location">
    <subcellularLocation>
        <location evidence="17">Endomembrane system</location>
        <topology evidence="17">Single-pass membrane protein</topology>
    </subcellularLocation>
</comment>
<dbReference type="SFLD" id="SFLDG01182">
    <property type="entry name" value="Prostaglandin_E_synthase_like"/>
    <property type="match status" value="1"/>
</dbReference>
<dbReference type="GO" id="GO:0005739">
    <property type="term" value="C:mitochondrion"/>
    <property type="evidence" value="ECO:0007669"/>
    <property type="project" value="TreeGrafter"/>
</dbReference>
<evidence type="ECO:0000256" key="18">
    <source>
        <dbReference type="SAM" id="Phobius"/>
    </source>
</evidence>
<comment type="pathway">
    <text evidence="1">Lipid metabolism; prostaglandin biosynthesis.</text>
</comment>
<evidence type="ECO:0000256" key="13">
    <source>
        <dbReference type="ARBA" id="ARBA00023235"/>
    </source>
</evidence>
<keyword evidence="9" id="KW-0276">Fatty acid metabolism</keyword>
<evidence type="ECO:0000313" key="21">
    <source>
        <dbReference type="Proteomes" id="UP000708208"/>
    </source>
</evidence>
<keyword evidence="12" id="KW-0275">Fatty acid biosynthesis</keyword>
<evidence type="ECO:0000256" key="8">
    <source>
        <dbReference type="ARBA" id="ARBA00022692"/>
    </source>
</evidence>
<keyword evidence="7" id="KW-0643">Prostaglandin biosynthesis</keyword>
<evidence type="ECO:0000256" key="5">
    <source>
        <dbReference type="ARBA" id="ARBA00022501"/>
    </source>
</evidence>
<dbReference type="PANTHER" id="PTHR12782">
    <property type="entry name" value="MICROSOMAL PROSTAGLANDIN E SYNTHASE-2"/>
    <property type="match status" value="1"/>
</dbReference>
<organism evidence="20 21">
    <name type="scientific">Allacma fusca</name>
    <dbReference type="NCBI Taxonomy" id="39272"/>
    <lineage>
        <taxon>Eukaryota</taxon>
        <taxon>Metazoa</taxon>
        <taxon>Ecdysozoa</taxon>
        <taxon>Arthropoda</taxon>
        <taxon>Hexapoda</taxon>
        <taxon>Collembola</taxon>
        <taxon>Symphypleona</taxon>
        <taxon>Sminthuridae</taxon>
        <taxon>Allacma</taxon>
    </lineage>
</organism>
<evidence type="ECO:0000313" key="20">
    <source>
        <dbReference type="EMBL" id="CAG7836804.1"/>
    </source>
</evidence>
<dbReference type="SFLD" id="SFLDG01203">
    <property type="entry name" value="Prostaglandin_E_synthase_like1"/>
    <property type="match status" value="1"/>
</dbReference>
<dbReference type="CDD" id="cd03197">
    <property type="entry name" value="GST_C_mPGES2"/>
    <property type="match status" value="1"/>
</dbReference>
<dbReference type="InterPro" id="IPR034335">
    <property type="entry name" value="PGES2_C"/>
</dbReference>
<proteinExistence type="inferred from homology"/>
<comment type="catalytic activity">
    <reaction evidence="14">
        <text>prostaglandin H2 = (12S)-hydroxy-(5Z,8E,10E)-heptadecatrienoate + malonaldehyde</text>
        <dbReference type="Rhea" id="RHEA:48644"/>
        <dbReference type="ChEBI" id="CHEBI:57405"/>
        <dbReference type="ChEBI" id="CHEBI:90694"/>
        <dbReference type="ChEBI" id="CHEBI:566274"/>
    </reaction>
    <physiologicalReaction direction="left-to-right" evidence="14">
        <dbReference type="Rhea" id="RHEA:48645"/>
    </physiologicalReaction>
</comment>
<dbReference type="EC" id="5.3.99.3" evidence="3"/>
<dbReference type="InterPro" id="IPR034334">
    <property type="entry name" value="PGES2"/>
</dbReference>
<evidence type="ECO:0000256" key="4">
    <source>
        <dbReference type="ARBA" id="ARBA00019474"/>
    </source>
</evidence>
<dbReference type="PROSITE" id="PS51354">
    <property type="entry name" value="GLUTAREDOXIN_2"/>
    <property type="match status" value="1"/>
</dbReference>
<evidence type="ECO:0000259" key="19">
    <source>
        <dbReference type="Pfam" id="PF13417"/>
    </source>
</evidence>
<evidence type="ECO:0000256" key="17">
    <source>
        <dbReference type="ARBA" id="ARBA00037847"/>
    </source>
</evidence>
<keyword evidence="7" id="KW-0443">Lipid metabolism</keyword>
<reference evidence="20" key="1">
    <citation type="submission" date="2021-06" db="EMBL/GenBank/DDBJ databases">
        <authorList>
            <person name="Hodson N. C."/>
            <person name="Mongue J. A."/>
            <person name="Jaron S. K."/>
        </authorList>
    </citation>
    <scope>NUCLEOTIDE SEQUENCE</scope>
</reference>
<dbReference type="AlphaFoldDB" id="A0A8J2PXA0"/>
<evidence type="ECO:0000256" key="1">
    <source>
        <dbReference type="ARBA" id="ARBA00004702"/>
    </source>
</evidence>
<accession>A0A8J2PXA0</accession>
<evidence type="ECO:0000256" key="12">
    <source>
        <dbReference type="ARBA" id="ARBA00023160"/>
    </source>
</evidence>
<evidence type="ECO:0000256" key="11">
    <source>
        <dbReference type="ARBA" id="ARBA00023136"/>
    </source>
</evidence>
<dbReference type="GO" id="GO:0050220">
    <property type="term" value="F:prostaglandin-E synthase activity"/>
    <property type="evidence" value="ECO:0007669"/>
    <property type="project" value="TreeGrafter"/>
</dbReference>
<feature type="transmembrane region" description="Helical" evidence="18">
    <location>
        <begin position="51"/>
        <end position="68"/>
    </location>
</feature>